<dbReference type="Proteomes" id="UP000030758">
    <property type="component" value="Unassembled WGS sequence"/>
</dbReference>
<proteinExistence type="predicted"/>
<protein>
    <submittedName>
        <fullName evidence="1">Uncharacterized protein</fullName>
    </submittedName>
</protein>
<sequence>MAEQVCRQSYSMTVGRVTEKAEPRSITKQYISWRMQYVALDQVKLNSPKLNSKSSSDNISNSTSSVSNPRIHEIRFLVELRYRSGTPRLMLLGLCP</sequence>
<accession>A0A085N184</accession>
<reference evidence="1" key="1">
    <citation type="journal article" date="2014" name="Nat. Genet.">
        <title>Genome and transcriptome of the porcine whipworm Trichuris suis.</title>
        <authorList>
            <person name="Jex A.R."/>
            <person name="Nejsum P."/>
            <person name="Schwarz E.M."/>
            <person name="Hu L."/>
            <person name="Young N.D."/>
            <person name="Hall R.S."/>
            <person name="Korhonen P.K."/>
            <person name="Liao S."/>
            <person name="Thamsborg S."/>
            <person name="Xia J."/>
            <person name="Xu P."/>
            <person name="Wang S."/>
            <person name="Scheerlinck J.P."/>
            <person name="Hofmann A."/>
            <person name="Sternberg P.W."/>
            <person name="Wang J."/>
            <person name="Gasser R.B."/>
        </authorList>
    </citation>
    <scope>NUCLEOTIDE SEQUENCE [LARGE SCALE GENOMIC DNA]</scope>
    <source>
        <strain evidence="1">DCEP-RM93F</strain>
    </source>
</reference>
<evidence type="ECO:0000313" key="1">
    <source>
        <dbReference type="EMBL" id="KFD63230.1"/>
    </source>
</evidence>
<name>A0A085N184_9BILA</name>
<organism evidence="1">
    <name type="scientific">Trichuris suis</name>
    <name type="common">pig whipworm</name>
    <dbReference type="NCBI Taxonomy" id="68888"/>
    <lineage>
        <taxon>Eukaryota</taxon>
        <taxon>Metazoa</taxon>
        <taxon>Ecdysozoa</taxon>
        <taxon>Nematoda</taxon>
        <taxon>Enoplea</taxon>
        <taxon>Dorylaimia</taxon>
        <taxon>Trichinellida</taxon>
        <taxon>Trichuridae</taxon>
        <taxon>Trichuris</taxon>
    </lineage>
</organism>
<dbReference type="EMBL" id="KL367578">
    <property type="protein sequence ID" value="KFD63230.1"/>
    <property type="molecule type" value="Genomic_DNA"/>
</dbReference>
<dbReference type="AlphaFoldDB" id="A0A085N184"/>
<gene>
    <name evidence="1" type="ORF">M514_24608</name>
</gene>